<dbReference type="InterPro" id="IPR008288">
    <property type="entry name" value="PARP"/>
</dbReference>
<evidence type="ECO:0000256" key="20">
    <source>
        <dbReference type="SAM" id="MobiDB-lite"/>
    </source>
</evidence>
<dbReference type="PROSITE" id="PS51059">
    <property type="entry name" value="PARP_CATALYTIC"/>
    <property type="match status" value="1"/>
</dbReference>
<dbReference type="SMART" id="SM01336">
    <property type="entry name" value="zf-PARP"/>
    <property type="match status" value="2"/>
</dbReference>
<feature type="domain" description="PARP-type" evidence="21">
    <location>
        <begin position="111"/>
        <end position="191"/>
    </location>
</feature>
<dbReference type="PROSITE" id="PS50172">
    <property type="entry name" value="BRCT"/>
    <property type="match status" value="1"/>
</dbReference>
<dbReference type="SMART" id="SM01335">
    <property type="entry name" value="PADR1"/>
    <property type="match status" value="1"/>
</dbReference>
<dbReference type="Pfam" id="PF05406">
    <property type="entry name" value="WGR"/>
    <property type="match status" value="1"/>
</dbReference>
<dbReference type="GO" id="GO:0003677">
    <property type="term" value="F:DNA binding"/>
    <property type="evidence" value="ECO:0007669"/>
    <property type="project" value="UniProtKB-UniRule"/>
</dbReference>
<sequence length="961" mass="108690">MATPPKPWKAEYAKSGRSSCRTCKSPIDKEVLRLGKMVQSTQFDGFMPVSLSFIVGNSLMLNGCDDVEGIETLRWEDQQKIRQYVESGGTGSSSTPASTSAKTPARSASTYAIEISKTARATCKICSEKIMTGEVRISSKPEGQGPRGLAWHHAKCFINSSPTTQVETLDGWESLPNTDKSTVSSMVKKVSTTKKDEVNEEKETLKGCSKRKATVDRDQKSKIAKTEDSPSTAKTSKDNNSVDSELDPSKLNSLLEAQTKELWALKDDLKKHVSTSELKEMLEANDQDTSGSELDLRDRCADGMLFGALKPCEHCSGHLHYSGGTYKCKGFLTEWSKCAFSTSEPERVKGKWNIPEETKNQYLKKWFKTQKTKKPVRIMPPPSSSTPGKLASTATNQSSHSEILGDLKVLIIGFPSKTMDEWKNKIQSEGAQFHAKIKKDTNCLVVSGVPDYLNAEMKKARRMKIPIVREDYLVDCFERKKKLRFDLYKIETNEEANKSMVTVKVKGRSAVHEASGLQDTGHILEHGKSIYNTTLSLSDLSTGVNSYYILQIIEDDKGSDCHVFRKWGRVGNEKIGGIKLEEMRKEDAIQEFKRLFLEKTGNSWEAWEQKTLKKQPGRFYPLEIDYGVSKDSIQKNKIKDAKSQLAPPLEELMKMLFNVETYRAAMMEFEINMAEMPLGKLSKRNIQQGFEVLTELQDLLNKSTNNPTVKESKIVDASNRFFTVIPSVHPHVIKDEDDFKSKVKMLEALQDIEIASRLVGFDVDNDDSLDDKYKRLQCEMVPLPHDSEDYRLVEKYLQTTHAPTHTDWALELEEVFTVERQGEFDKFSPYKNTLKNKMLLWHGIYFADLVSKSAQYCFTDKKNPVGLMLLSEVALGEIHELKKAKYIDKPPKGKHSTKGLGKKIPNASEHVNWKDDVIVPCGKPVPSNVKATDLMYNEYIVYNTDQVKLQFLLKVRFHHKR</sequence>
<dbReference type="PANTHER" id="PTHR10459">
    <property type="entry name" value="DNA LIGASE"/>
    <property type="match status" value="1"/>
</dbReference>
<evidence type="ECO:0000256" key="2">
    <source>
        <dbReference type="ARBA" id="ARBA00000459"/>
    </source>
</evidence>
<dbReference type="CDD" id="cd01437">
    <property type="entry name" value="parp_like"/>
    <property type="match status" value="1"/>
</dbReference>
<evidence type="ECO:0000256" key="7">
    <source>
        <dbReference type="ARBA" id="ARBA00022723"/>
    </source>
</evidence>
<feature type="compositionally biased region" description="Basic and acidic residues" evidence="20">
    <location>
        <begin position="193"/>
        <end position="205"/>
    </location>
</feature>
<dbReference type="SMART" id="SM00773">
    <property type="entry name" value="WGR"/>
    <property type="match status" value="1"/>
</dbReference>
<dbReference type="Gene3D" id="2.20.25.630">
    <property type="match status" value="1"/>
</dbReference>
<keyword evidence="10" id="KW-0863">Zinc-finger</keyword>
<dbReference type="Pfam" id="PF00645">
    <property type="entry name" value="zf-PARP"/>
    <property type="match status" value="2"/>
</dbReference>
<evidence type="ECO:0000259" key="22">
    <source>
        <dbReference type="PROSITE" id="PS50172"/>
    </source>
</evidence>
<dbReference type="Proteomes" id="UP001206925">
    <property type="component" value="Unassembled WGS sequence"/>
</dbReference>
<evidence type="ECO:0000313" key="27">
    <source>
        <dbReference type="Proteomes" id="UP001206925"/>
    </source>
</evidence>
<dbReference type="EC" id="2.4.2.30" evidence="18"/>
<feature type="domain" description="BRCT" evidence="22">
    <location>
        <begin position="399"/>
        <end position="490"/>
    </location>
</feature>
<dbReference type="InterPro" id="IPR001510">
    <property type="entry name" value="Znf_PARP"/>
</dbReference>
<feature type="compositionally biased region" description="Polar residues" evidence="20">
    <location>
        <begin position="229"/>
        <end position="243"/>
    </location>
</feature>
<proteinExistence type="inferred from homology"/>
<dbReference type="Pfam" id="PF08063">
    <property type="entry name" value="Zn_ribbon_PADR1"/>
    <property type="match status" value="1"/>
</dbReference>
<dbReference type="InterPro" id="IPR036930">
    <property type="entry name" value="WGR_dom_sf"/>
</dbReference>
<evidence type="ECO:0000256" key="16">
    <source>
        <dbReference type="ARBA" id="ARBA00024945"/>
    </source>
</evidence>
<keyword evidence="8" id="KW-0677">Repeat</keyword>
<evidence type="ECO:0000256" key="5">
    <source>
        <dbReference type="ARBA" id="ARBA00022679"/>
    </source>
</evidence>
<dbReference type="Pfam" id="PF00644">
    <property type="entry name" value="PARP"/>
    <property type="match status" value="1"/>
</dbReference>
<dbReference type="GO" id="GO:0016779">
    <property type="term" value="F:nucleotidyltransferase activity"/>
    <property type="evidence" value="ECO:0007669"/>
    <property type="project" value="UniProtKB-KW"/>
</dbReference>
<name>A0AAD5C4X4_AMBAR</name>
<feature type="domain" description="PARP catalytic" evidence="23">
    <location>
        <begin position="767"/>
        <end position="961"/>
    </location>
</feature>
<dbReference type="FunFam" id="2.20.25.630:FF:000001">
    <property type="entry name" value="Poly [ADP-ribose] polymerase"/>
    <property type="match status" value="1"/>
</dbReference>
<dbReference type="PROSITE" id="PS51060">
    <property type="entry name" value="PARP_ALPHA_HD"/>
    <property type="match status" value="1"/>
</dbReference>
<evidence type="ECO:0000256" key="12">
    <source>
        <dbReference type="ARBA" id="ARBA00023027"/>
    </source>
</evidence>
<dbReference type="InterPro" id="IPR050800">
    <property type="entry name" value="ARTD/PARP"/>
</dbReference>
<feature type="domain" description="PARP-type" evidence="21">
    <location>
        <begin position="8"/>
        <end position="89"/>
    </location>
</feature>
<dbReference type="InterPro" id="IPR036957">
    <property type="entry name" value="Znf_PARP_sf"/>
</dbReference>
<dbReference type="PIRSF" id="PIRSF000489">
    <property type="entry name" value="NAD_ADPRT"/>
    <property type="match status" value="1"/>
</dbReference>
<dbReference type="SUPFAM" id="SSF47587">
    <property type="entry name" value="Domain of poly(ADP-ribose) polymerase"/>
    <property type="match status" value="1"/>
</dbReference>
<dbReference type="InterPro" id="IPR012982">
    <property type="entry name" value="PARP1-like_PADR1_Zn_ribbon"/>
</dbReference>
<keyword evidence="6" id="KW-0548">Nucleotidyltransferase</keyword>
<comment type="catalytic activity">
    <reaction evidence="1 18">
        <text>L-aspartyl-[protein] + NAD(+) = 4-O-(ADP-D-ribosyl)-L-aspartyl-[protein] + nicotinamide</text>
        <dbReference type="Rhea" id="RHEA:54424"/>
        <dbReference type="Rhea" id="RHEA-COMP:9867"/>
        <dbReference type="Rhea" id="RHEA-COMP:13832"/>
        <dbReference type="ChEBI" id="CHEBI:17154"/>
        <dbReference type="ChEBI" id="CHEBI:29961"/>
        <dbReference type="ChEBI" id="CHEBI:57540"/>
        <dbReference type="ChEBI" id="CHEBI:138102"/>
    </reaction>
</comment>
<dbReference type="SUPFAM" id="SSF52113">
    <property type="entry name" value="BRCT domain"/>
    <property type="match status" value="1"/>
</dbReference>
<keyword evidence="4 18" id="KW-0328">Glycosyltransferase</keyword>
<evidence type="ECO:0000259" key="23">
    <source>
        <dbReference type="PROSITE" id="PS51059"/>
    </source>
</evidence>
<dbReference type="SMART" id="SM00292">
    <property type="entry name" value="BRCT"/>
    <property type="match status" value="1"/>
</dbReference>
<evidence type="ECO:0000256" key="6">
    <source>
        <dbReference type="ARBA" id="ARBA00022695"/>
    </source>
</evidence>
<dbReference type="GO" id="GO:0051287">
    <property type="term" value="F:NAD binding"/>
    <property type="evidence" value="ECO:0007669"/>
    <property type="project" value="UniProtKB-UniRule"/>
</dbReference>
<dbReference type="PROSITE" id="PS50064">
    <property type="entry name" value="ZF_PARP_2"/>
    <property type="match status" value="2"/>
</dbReference>
<keyword evidence="5 18" id="KW-0808">Transferase</keyword>
<evidence type="ECO:0000256" key="9">
    <source>
        <dbReference type="ARBA" id="ARBA00022765"/>
    </source>
</evidence>
<comment type="subcellular location">
    <subcellularLocation>
        <location evidence="3 18">Nucleus</location>
    </subcellularLocation>
</comment>
<evidence type="ECO:0000256" key="15">
    <source>
        <dbReference type="ARBA" id="ARBA00024347"/>
    </source>
</evidence>
<dbReference type="SUPFAM" id="SSF56399">
    <property type="entry name" value="ADP-ribosylation"/>
    <property type="match status" value="1"/>
</dbReference>
<dbReference type="Pfam" id="PF21728">
    <property type="entry name" value="PADR1_N"/>
    <property type="match status" value="1"/>
</dbReference>
<evidence type="ECO:0000256" key="3">
    <source>
        <dbReference type="ARBA" id="ARBA00004123"/>
    </source>
</evidence>
<feature type="compositionally biased region" description="Basic and acidic residues" evidence="20">
    <location>
        <begin position="213"/>
        <end position="228"/>
    </location>
</feature>
<dbReference type="AlphaFoldDB" id="A0AAD5C4X4"/>
<keyword evidence="27" id="KW-1185">Reference proteome</keyword>
<dbReference type="EMBL" id="JAMZMK010009563">
    <property type="protein sequence ID" value="KAI7735120.1"/>
    <property type="molecule type" value="Genomic_DNA"/>
</dbReference>
<feature type="region of interest" description="Disordered" evidence="20">
    <location>
        <begin position="374"/>
        <end position="393"/>
    </location>
</feature>
<dbReference type="GO" id="GO:1990404">
    <property type="term" value="F:NAD+-protein mono-ADP-ribosyltransferase activity"/>
    <property type="evidence" value="ECO:0007669"/>
    <property type="project" value="TreeGrafter"/>
</dbReference>
<organism evidence="26 27">
    <name type="scientific">Ambrosia artemisiifolia</name>
    <name type="common">Common ragweed</name>
    <dbReference type="NCBI Taxonomy" id="4212"/>
    <lineage>
        <taxon>Eukaryota</taxon>
        <taxon>Viridiplantae</taxon>
        <taxon>Streptophyta</taxon>
        <taxon>Embryophyta</taxon>
        <taxon>Tracheophyta</taxon>
        <taxon>Spermatophyta</taxon>
        <taxon>Magnoliopsida</taxon>
        <taxon>eudicotyledons</taxon>
        <taxon>Gunneridae</taxon>
        <taxon>Pentapetalae</taxon>
        <taxon>asterids</taxon>
        <taxon>campanulids</taxon>
        <taxon>Asterales</taxon>
        <taxon>Asteraceae</taxon>
        <taxon>Asteroideae</taxon>
        <taxon>Heliantheae alliance</taxon>
        <taxon>Heliantheae</taxon>
        <taxon>Ambrosia</taxon>
    </lineage>
</organism>
<dbReference type="Pfam" id="PF02877">
    <property type="entry name" value="PARP_reg"/>
    <property type="match status" value="1"/>
</dbReference>
<dbReference type="InterPro" id="IPR036420">
    <property type="entry name" value="BRCT_dom_sf"/>
</dbReference>
<feature type="domain" description="PARP alpha-helical" evidence="24">
    <location>
        <begin position="642"/>
        <end position="760"/>
    </location>
</feature>
<keyword evidence="12 18" id="KW-0520">NAD</keyword>
<dbReference type="InterPro" id="IPR036616">
    <property type="entry name" value="Poly(ADP-ribose)pol_reg_dom_sf"/>
</dbReference>
<dbReference type="GO" id="GO:0070212">
    <property type="term" value="P:protein poly-ADP-ribosylation"/>
    <property type="evidence" value="ECO:0007669"/>
    <property type="project" value="TreeGrafter"/>
</dbReference>
<evidence type="ECO:0000313" key="26">
    <source>
        <dbReference type="EMBL" id="KAI7735120.1"/>
    </source>
</evidence>
<evidence type="ECO:0000259" key="25">
    <source>
        <dbReference type="PROSITE" id="PS51977"/>
    </source>
</evidence>
<evidence type="ECO:0000256" key="13">
    <source>
        <dbReference type="ARBA" id="ARBA00023125"/>
    </source>
</evidence>
<dbReference type="SUPFAM" id="SSF142921">
    <property type="entry name" value="WGR domain-like"/>
    <property type="match status" value="1"/>
</dbReference>
<dbReference type="PROSITE" id="PS52007">
    <property type="entry name" value="PADR1"/>
    <property type="match status" value="1"/>
</dbReference>
<gene>
    <name evidence="26" type="ORF">M8C21_003161</name>
</gene>
<evidence type="ECO:0000256" key="4">
    <source>
        <dbReference type="ARBA" id="ARBA00022676"/>
    </source>
</evidence>
<dbReference type="GO" id="GO:0003950">
    <property type="term" value="F:NAD+ poly-ADP-ribosyltransferase activity"/>
    <property type="evidence" value="ECO:0007669"/>
    <property type="project" value="UniProtKB-UniRule"/>
</dbReference>
<keyword evidence="7 18" id="KW-0479">Metal-binding</keyword>
<evidence type="ECO:0000256" key="14">
    <source>
        <dbReference type="ARBA" id="ARBA00023242"/>
    </source>
</evidence>
<keyword evidence="13 18" id="KW-0238">DNA-binding</keyword>
<evidence type="ECO:0000256" key="18">
    <source>
        <dbReference type="PIRNR" id="PIRNR000489"/>
    </source>
</evidence>
<dbReference type="SUPFAM" id="SSF57716">
    <property type="entry name" value="Glucocorticoid receptor-like (DNA-binding domain)"/>
    <property type="match status" value="2"/>
</dbReference>
<evidence type="ECO:0000256" key="17">
    <source>
        <dbReference type="ARBA" id="ARBA00033987"/>
    </source>
</evidence>
<feature type="compositionally biased region" description="Low complexity" evidence="20">
    <location>
        <begin position="180"/>
        <end position="190"/>
    </location>
</feature>
<dbReference type="CDD" id="cd08001">
    <property type="entry name" value="WGR_PARP1_like"/>
    <property type="match status" value="1"/>
</dbReference>
<comment type="similarity">
    <text evidence="15">Belongs to the ARTD/PARP family.</text>
</comment>
<dbReference type="GO" id="GO:0005730">
    <property type="term" value="C:nucleolus"/>
    <property type="evidence" value="ECO:0007669"/>
    <property type="project" value="TreeGrafter"/>
</dbReference>
<dbReference type="FunFam" id="1.10.20.130:FF:000001">
    <property type="entry name" value="Poly [ADP-ribose] polymerase"/>
    <property type="match status" value="1"/>
</dbReference>
<dbReference type="Gene3D" id="1.20.142.10">
    <property type="entry name" value="Poly(ADP-ribose) polymerase, regulatory domain"/>
    <property type="match status" value="1"/>
</dbReference>
<reference evidence="26" key="1">
    <citation type="submission" date="2022-06" db="EMBL/GenBank/DDBJ databases">
        <title>Uncovering the hologenomic basis of an extraordinary plant invasion.</title>
        <authorList>
            <person name="Bieker V.C."/>
            <person name="Martin M.D."/>
            <person name="Gilbert T."/>
            <person name="Hodgins K."/>
            <person name="Battlay P."/>
            <person name="Petersen B."/>
            <person name="Wilson J."/>
        </authorList>
    </citation>
    <scope>NUCLEOTIDE SEQUENCE</scope>
    <source>
        <strain evidence="26">AA19_3_7</strain>
        <tissue evidence="26">Leaf</tissue>
    </source>
</reference>
<dbReference type="Gene3D" id="1.10.20.130">
    <property type="match status" value="1"/>
</dbReference>
<feature type="region of interest" description="Disordered" evidence="20">
    <location>
        <begin position="173"/>
        <end position="247"/>
    </location>
</feature>
<dbReference type="PROSITE" id="PS51977">
    <property type="entry name" value="WGR"/>
    <property type="match status" value="1"/>
</dbReference>
<dbReference type="FunFam" id="1.20.142.10:FF:000002">
    <property type="entry name" value="Poly [ADP-ribose] polymerase"/>
    <property type="match status" value="1"/>
</dbReference>
<feature type="region of interest" description="Disordered" evidence="20">
    <location>
        <begin position="85"/>
        <end position="106"/>
    </location>
</feature>
<dbReference type="InterPro" id="IPR038650">
    <property type="entry name" value="PADR1_C_dom_sf"/>
</dbReference>
<evidence type="ECO:0000259" key="21">
    <source>
        <dbReference type="PROSITE" id="PS50064"/>
    </source>
</evidence>
<dbReference type="Gene3D" id="3.90.228.10">
    <property type="match status" value="2"/>
</dbReference>
<dbReference type="PANTHER" id="PTHR10459:SF80">
    <property type="entry name" value="POLY [ADP-RIBOSE] POLYMERASE 1"/>
    <property type="match status" value="1"/>
</dbReference>
<comment type="caution">
    <text evidence="26">The sequence shown here is derived from an EMBL/GenBank/DDBJ whole genome shotgun (WGS) entry which is preliminary data.</text>
</comment>
<keyword evidence="14 18" id="KW-0539">Nucleus</keyword>
<dbReference type="InterPro" id="IPR004102">
    <property type="entry name" value="Poly(ADP-ribose)pol_reg_dom"/>
</dbReference>
<feature type="compositionally biased region" description="Low complexity" evidence="20">
    <location>
        <begin position="92"/>
        <end position="106"/>
    </location>
</feature>
<keyword evidence="9" id="KW-0013">ADP-ribosylation</keyword>
<dbReference type="GO" id="GO:0006302">
    <property type="term" value="P:double-strand break repair"/>
    <property type="evidence" value="ECO:0007669"/>
    <property type="project" value="TreeGrafter"/>
</dbReference>
<comment type="function">
    <text evidence="16">Involved in the base excision repair (BER) pathway, by catalyzing the poly(ADP-ribosyl)ation of a limited number of acceptor proteins involved in chromatin architecture and in DNA metabolism. This modification follows DNA damages and appears as an obligatory step in a detection/signaling pathway leading to the reparation of DNA strand breaks.</text>
</comment>
<comment type="catalytic activity">
    <reaction evidence="17 18">
        <text>NAD(+) + (ADP-D-ribosyl)n-acceptor = nicotinamide + (ADP-D-ribosyl)n+1-acceptor + H(+).</text>
        <dbReference type="EC" id="2.4.2.30"/>
    </reaction>
</comment>
<dbReference type="InterPro" id="IPR012317">
    <property type="entry name" value="Poly(ADP-ribose)pol_cat_dom"/>
</dbReference>
<evidence type="ECO:0000256" key="10">
    <source>
        <dbReference type="ARBA" id="ARBA00022771"/>
    </source>
</evidence>
<comment type="catalytic activity">
    <reaction evidence="2 18">
        <text>L-glutamyl-[protein] + NAD(+) = 5-O-(ADP-D-ribosyl)-L-glutamyl-[protein] + nicotinamide</text>
        <dbReference type="Rhea" id="RHEA:58224"/>
        <dbReference type="Rhea" id="RHEA-COMP:10208"/>
        <dbReference type="Rhea" id="RHEA-COMP:15089"/>
        <dbReference type="ChEBI" id="CHEBI:17154"/>
        <dbReference type="ChEBI" id="CHEBI:29973"/>
        <dbReference type="ChEBI" id="CHEBI:57540"/>
        <dbReference type="ChEBI" id="CHEBI:142540"/>
    </reaction>
</comment>
<dbReference type="GO" id="GO:0008270">
    <property type="term" value="F:zinc ion binding"/>
    <property type="evidence" value="ECO:0007669"/>
    <property type="project" value="UniProtKB-KW"/>
</dbReference>
<dbReference type="Pfam" id="PF00533">
    <property type="entry name" value="BRCT"/>
    <property type="match status" value="1"/>
</dbReference>
<evidence type="ECO:0000259" key="24">
    <source>
        <dbReference type="PROSITE" id="PS51060"/>
    </source>
</evidence>
<dbReference type="FunFam" id="3.40.50.10190:FF:000051">
    <property type="entry name" value="Poly [ADP-ribose] polymerase"/>
    <property type="match status" value="1"/>
</dbReference>
<evidence type="ECO:0000256" key="19">
    <source>
        <dbReference type="RuleBase" id="RU362114"/>
    </source>
</evidence>
<protein>
    <recommendedName>
        <fullName evidence="18 19">Poly [ADP-ribose] polymerase</fullName>
        <ecNumber evidence="18">2.4.2.30</ecNumber>
    </recommendedName>
</protein>
<feature type="domain" description="WGR" evidence="25">
    <location>
        <begin position="520"/>
        <end position="619"/>
    </location>
</feature>
<keyword evidence="11 18" id="KW-0862">Zinc</keyword>
<evidence type="ECO:0000256" key="8">
    <source>
        <dbReference type="ARBA" id="ARBA00022737"/>
    </source>
</evidence>
<dbReference type="InterPro" id="IPR008893">
    <property type="entry name" value="WGR_domain"/>
</dbReference>
<evidence type="ECO:0000256" key="1">
    <source>
        <dbReference type="ARBA" id="ARBA00000438"/>
    </source>
</evidence>
<dbReference type="Gene3D" id="3.40.50.10190">
    <property type="entry name" value="BRCT domain"/>
    <property type="match status" value="1"/>
</dbReference>
<evidence type="ECO:0000256" key="11">
    <source>
        <dbReference type="ARBA" id="ARBA00022833"/>
    </source>
</evidence>
<dbReference type="InterPro" id="IPR001357">
    <property type="entry name" value="BRCT_dom"/>
</dbReference>
<dbReference type="InterPro" id="IPR049296">
    <property type="entry name" value="PARP1-like_PADR1_N"/>
</dbReference>
<dbReference type="Gene3D" id="3.30.1740.10">
    <property type="entry name" value="Zinc finger, PARP-type"/>
    <property type="match status" value="2"/>
</dbReference>
<accession>A0AAD5C4X4</accession>